<evidence type="ECO:0000313" key="6">
    <source>
        <dbReference type="Proteomes" id="UP001557470"/>
    </source>
</evidence>
<evidence type="ECO:0000313" key="5">
    <source>
        <dbReference type="EMBL" id="KAL0985546.1"/>
    </source>
</evidence>
<organism evidence="5 6">
    <name type="scientific">Umbra pygmaea</name>
    <name type="common">Eastern mudminnow</name>
    <dbReference type="NCBI Taxonomy" id="75934"/>
    <lineage>
        <taxon>Eukaryota</taxon>
        <taxon>Metazoa</taxon>
        <taxon>Chordata</taxon>
        <taxon>Craniata</taxon>
        <taxon>Vertebrata</taxon>
        <taxon>Euteleostomi</taxon>
        <taxon>Actinopterygii</taxon>
        <taxon>Neopterygii</taxon>
        <taxon>Teleostei</taxon>
        <taxon>Protacanthopterygii</taxon>
        <taxon>Esociformes</taxon>
        <taxon>Umbridae</taxon>
        <taxon>Umbra</taxon>
    </lineage>
</organism>
<feature type="signal peptide" evidence="3">
    <location>
        <begin position="1"/>
        <end position="22"/>
    </location>
</feature>
<evidence type="ECO:0000256" key="2">
    <source>
        <dbReference type="SAM" id="Phobius"/>
    </source>
</evidence>
<protein>
    <recommendedName>
        <fullName evidence="4">Fibronectin type-III domain-containing protein</fullName>
    </recommendedName>
</protein>
<dbReference type="InterPro" id="IPR003961">
    <property type="entry name" value="FN3_dom"/>
</dbReference>
<dbReference type="Pfam" id="PF01108">
    <property type="entry name" value="Tissue_fac"/>
    <property type="match status" value="1"/>
</dbReference>
<dbReference type="AlphaFoldDB" id="A0ABD0WYR2"/>
<dbReference type="Gene3D" id="2.60.40.10">
    <property type="entry name" value="Immunoglobulins"/>
    <property type="match status" value="2"/>
</dbReference>
<dbReference type="EMBL" id="JAGEUA010000004">
    <property type="protein sequence ID" value="KAL0985546.1"/>
    <property type="molecule type" value="Genomic_DNA"/>
</dbReference>
<dbReference type="InterPro" id="IPR050650">
    <property type="entry name" value="Type-II_Cytokine-TF_Rcpt"/>
</dbReference>
<name>A0ABD0WYR2_UMBPY</name>
<proteinExistence type="predicted"/>
<dbReference type="PANTHER" id="PTHR20859:SF85">
    <property type="entry name" value="INTERFERON ALPHA_BETA RECEPTOR 1 ISOFORM X1"/>
    <property type="match status" value="1"/>
</dbReference>
<evidence type="ECO:0000259" key="4">
    <source>
        <dbReference type="PROSITE" id="PS50853"/>
    </source>
</evidence>
<feature type="chain" id="PRO_5044799400" description="Fibronectin type-III domain-containing protein" evidence="3">
    <location>
        <begin position="23"/>
        <end position="407"/>
    </location>
</feature>
<gene>
    <name evidence="5" type="ORF">UPYG_G00158450</name>
</gene>
<evidence type="ECO:0000256" key="1">
    <source>
        <dbReference type="SAM" id="MobiDB-lite"/>
    </source>
</evidence>
<dbReference type="Pfam" id="PF09294">
    <property type="entry name" value="Interfer-bind"/>
    <property type="match status" value="1"/>
</dbReference>
<keyword evidence="3" id="KW-0732">Signal</keyword>
<dbReference type="PROSITE" id="PS50853">
    <property type="entry name" value="FN3"/>
    <property type="match status" value="1"/>
</dbReference>
<reference evidence="5 6" key="1">
    <citation type="submission" date="2024-06" db="EMBL/GenBank/DDBJ databases">
        <authorList>
            <person name="Pan Q."/>
            <person name="Wen M."/>
            <person name="Jouanno E."/>
            <person name="Zahm M."/>
            <person name="Klopp C."/>
            <person name="Cabau C."/>
            <person name="Louis A."/>
            <person name="Berthelot C."/>
            <person name="Parey E."/>
            <person name="Roest Crollius H."/>
            <person name="Montfort J."/>
            <person name="Robinson-Rechavi M."/>
            <person name="Bouchez O."/>
            <person name="Lampietro C."/>
            <person name="Lopez Roques C."/>
            <person name="Donnadieu C."/>
            <person name="Postlethwait J."/>
            <person name="Bobe J."/>
            <person name="Verreycken H."/>
            <person name="Guiguen Y."/>
        </authorList>
    </citation>
    <scope>NUCLEOTIDE SEQUENCE [LARGE SCALE GENOMIC DNA]</scope>
    <source>
        <strain evidence="5">Up_M1</strain>
        <tissue evidence="5">Testis</tissue>
    </source>
</reference>
<comment type="caution">
    <text evidence="5">The sequence shown here is derived from an EMBL/GenBank/DDBJ whole genome shotgun (WGS) entry which is preliminary data.</text>
</comment>
<feature type="region of interest" description="Disordered" evidence="1">
    <location>
        <begin position="325"/>
        <end position="400"/>
    </location>
</feature>
<dbReference type="InterPro" id="IPR036116">
    <property type="entry name" value="FN3_sf"/>
</dbReference>
<dbReference type="SUPFAM" id="SSF49265">
    <property type="entry name" value="Fibronectin type III"/>
    <property type="match status" value="2"/>
</dbReference>
<dbReference type="InterPro" id="IPR015373">
    <property type="entry name" value="Interferon/interleukin_rcp_dom"/>
</dbReference>
<keyword evidence="2" id="KW-0472">Membrane</keyword>
<keyword evidence="2" id="KW-1133">Transmembrane helix</keyword>
<dbReference type="Proteomes" id="UP001557470">
    <property type="component" value="Unassembled WGS sequence"/>
</dbReference>
<keyword evidence="2" id="KW-0812">Transmembrane</keyword>
<dbReference type="PANTHER" id="PTHR20859">
    <property type="entry name" value="INTERFERON/INTERLEUKIN RECEPTOR"/>
    <property type="match status" value="1"/>
</dbReference>
<sequence>MEVSFAFLLLCALAIKNNVGLAAVSVPQNVSVDSQNTQYILTWAWDKSTAGNNATFTAEYIPAFKLQKKRQVWITVCSGTRETFCDFTNSELLYLGMFEFRVRASIDGRNSDWVRKEFCPHKDAALGPPSRVELTPAGNLLDVSISPPLTSTNGSMSDVIFSLYYRIQYWSQAEDPQGRKPKEIQTSITLVTLPELEAWTRYCVMVQSCYDYYNKSSRYTAAKCMQTEGDTPPWQILLYFLLSLVVCFLLVLLPCYIAFRFCRVLKSTFYPSNQLPLHIQEYLCGSSGSDLPRLLTPESEAELCCDRLTVIPEVVLLEVHTSPPLTAPPSGLDQDSGRHSRHGSGDSGVYSTEGGSAQRDHGNSGGEPIGREEDVDSWQMHEKVKVEEMGRKHANEDVDAGVMDMFV</sequence>
<feature type="compositionally biased region" description="Basic and acidic residues" evidence="1">
    <location>
        <begin position="379"/>
        <end position="396"/>
    </location>
</feature>
<accession>A0ABD0WYR2</accession>
<keyword evidence="6" id="KW-1185">Reference proteome</keyword>
<feature type="domain" description="Fibronectin type-III" evidence="4">
    <location>
        <begin position="128"/>
        <end position="230"/>
    </location>
</feature>
<feature type="transmembrane region" description="Helical" evidence="2">
    <location>
        <begin position="236"/>
        <end position="259"/>
    </location>
</feature>
<dbReference type="InterPro" id="IPR013783">
    <property type="entry name" value="Ig-like_fold"/>
</dbReference>
<evidence type="ECO:0000256" key="3">
    <source>
        <dbReference type="SAM" id="SignalP"/>
    </source>
</evidence>